<comment type="caution">
    <text evidence="3">The sequence shown here is derived from an EMBL/GenBank/DDBJ whole genome shotgun (WGS) entry which is preliminary data.</text>
</comment>
<evidence type="ECO:0000313" key="4">
    <source>
        <dbReference type="Proteomes" id="UP000298493"/>
    </source>
</evidence>
<feature type="transmembrane region" description="Helical" evidence="2">
    <location>
        <begin position="50"/>
        <end position="67"/>
    </location>
</feature>
<evidence type="ECO:0000256" key="1">
    <source>
        <dbReference type="SAM" id="MobiDB-lite"/>
    </source>
</evidence>
<dbReference type="STRING" id="86259.A0A4Z1P8H5"/>
<gene>
    <name evidence="3" type="ORF">E6O75_ATG03460</name>
</gene>
<dbReference type="Proteomes" id="UP000298493">
    <property type="component" value="Unassembled WGS sequence"/>
</dbReference>
<feature type="region of interest" description="Disordered" evidence="1">
    <location>
        <begin position="77"/>
        <end position="116"/>
    </location>
</feature>
<name>A0A4Z1P8H5_9PEZI</name>
<evidence type="ECO:0000313" key="3">
    <source>
        <dbReference type="EMBL" id="TID25597.1"/>
    </source>
</evidence>
<evidence type="ECO:0000256" key="2">
    <source>
        <dbReference type="SAM" id="Phobius"/>
    </source>
</evidence>
<keyword evidence="2" id="KW-0472">Membrane</keyword>
<evidence type="ECO:0008006" key="5">
    <source>
        <dbReference type="Google" id="ProtNLM"/>
    </source>
</evidence>
<organism evidence="3 4">
    <name type="scientific">Venturia nashicola</name>
    <dbReference type="NCBI Taxonomy" id="86259"/>
    <lineage>
        <taxon>Eukaryota</taxon>
        <taxon>Fungi</taxon>
        <taxon>Dikarya</taxon>
        <taxon>Ascomycota</taxon>
        <taxon>Pezizomycotina</taxon>
        <taxon>Dothideomycetes</taxon>
        <taxon>Pleosporomycetidae</taxon>
        <taxon>Venturiales</taxon>
        <taxon>Venturiaceae</taxon>
        <taxon>Venturia</taxon>
    </lineage>
</organism>
<keyword evidence="2" id="KW-0812">Transmembrane</keyword>
<proteinExistence type="predicted"/>
<dbReference type="AlphaFoldDB" id="A0A4Z1P8H5"/>
<protein>
    <recommendedName>
        <fullName evidence="5">Glycosyltransferase 2</fullName>
    </recommendedName>
</protein>
<keyword evidence="2" id="KW-1133">Transmembrane helix</keyword>
<keyword evidence="4" id="KW-1185">Reference proteome</keyword>
<dbReference type="PANTHER" id="PTHR33604:SF3">
    <property type="entry name" value="OSJNBA0004B13.7 PROTEIN"/>
    <property type="match status" value="1"/>
</dbReference>
<reference evidence="3 4" key="1">
    <citation type="submission" date="2019-04" db="EMBL/GenBank/DDBJ databases">
        <title>High contiguity whole genome sequence and gene annotation resource for two Venturia nashicola isolates.</title>
        <authorList>
            <person name="Prokchorchik M."/>
            <person name="Won K."/>
            <person name="Lee Y."/>
            <person name="Choi E.D."/>
            <person name="Segonzac C."/>
            <person name="Sohn K.H."/>
        </authorList>
    </citation>
    <scope>NUCLEOTIDE SEQUENCE [LARGE SCALE GENOMIC DNA]</scope>
    <source>
        <strain evidence="3 4">PRI2</strain>
    </source>
</reference>
<sequence length="699" mass="78562">MARGGARLFTHDEELGKKDDDYTFNHNRAGLWNSNTPMSPALRYRTRKRWITVSATLLALWIFWHFMPADILEPSPRPLRPGMENTPQYHQGKPGKDDFGAPRGPPPGYGKGKKKAKQEELDHFFDGDIRFYKLPHSLRGISQTSGFEKRNKNVMFAASNLKSLAALIPMACEMGWWDNSFVHVAITARSDLSLEEIKSINGVGRNDCKVFWHDARPDYSRYSSEFRAEAAVATAMDHIEVFMHPQVVITDDSMAEDTWFTRQIRLKAKQYAWPVIELPTGKQDRLKWITRLEARALAAWHKSNVDIVIQPPTSSFGALMRLLKSLSAADYSGLTPPRITIELPAEVDAMTRDYLSHYAWPPSTALQPVHSSQLTVRHRIPGQKISAEAASVRFFESFYPASVDESHALLLSANAQLSPVYFHYLKYNLLHYKYSASAGIFSSVVAGISLDLPSEHLNGSASFTPPDHTTLEAAVRQRTKPVHKKTNPPFLWQAPNNNAALYFGDKWAELHTFLQYRLTKFHNTPDAAVLHKTVSEQFPAWMEYALEFMRARGYSLLYPASSPSLDALVTIHQEQYHVPEEFTGATLSSATSAPEATALLKVSNEPFLAPKPAAILAPQSKEPPLAAMSKQKLDAILPYTGEDPDLTSVPKLAFNGLLLQPHEVFEYADRFASSFRKEVGGCKEDLKDEKRDGVKDLFC</sequence>
<dbReference type="PANTHER" id="PTHR33604">
    <property type="entry name" value="OSJNBA0004B13.7 PROTEIN"/>
    <property type="match status" value="1"/>
</dbReference>
<dbReference type="EMBL" id="SNSC02000003">
    <property type="protein sequence ID" value="TID25597.1"/>
    <property type="molecule type" value="Genomic_DNA"/>
</dbReference>
<accession>A0A4Z1P8H5</accession>